<name>A0A7C5JWB5_THELI</name>
<comment type="caution">
    <text evidence="13">The sequence shown here is derived from an EMBL/GenBank/DDBJ whole genome shotgun (WGS) entry which is preliminary data.</text>
</comment>
<evidence type="ECO:0000256" key="8">
    <source>
        <dbReference type="ARBA" id="ARBA00023049"/>
    </source>
</evidence>
<evidence type="ECO:0000256" key="1">
    <source>
        <dbReference type="ARBA" id="ARBA00022475"/>
    </source>
</evidence>
<keyword evidence="6 10" id="KW-0862">Zinc</keyword>
<comment type="similarity">
    <text evidence="10">Belongs to the peptidase M48 family.</text>
</comment>
<comment type="cofactor">
    <cofactor evidence="10">
        <name>Zn(2+)</name>
        <dbReference type="ChEBI" id="CHEBI:29105"/>
    </cofactor>
    <text evidence="10">Binds 1 zinc ion per subunit.</text>
</comment>
<evidence type="ECO:0000256" key="6">
    <source>
        <dbReference type="ARBA" id="ARBA00022833"/>
    </source>
</evidence>
<dbReference type="PANTHER" id="PTHR43221">
    <property type="entry name" value="PROTEASE HTPX"/>
    <property type="match status" value="1"/>
</dbReference>
<evidence type="ECO:0000256" key="7">
    <source>
        <dbReference type="ARBA" id="ARBA00022989"/>
    </source>
</evidence>
<dbReference type="InterPro" id="IPR001915">
    <property type="entry name" value="Peptidase_M48"/>
</dbReference>
<evidence type="ECO:0000256" key="11">
    <source>
        <dbReference type="SAM" id="Phobius"/>
    </source>
</evidence>
<dbReference type="GO" id="GO:0004222">
    <property type="term" value="F:metalloendopeptidase activity"/>
    <property type="evidence" value="ECO:0007669"/>
    <property type="project" value="InterPro"/>
</dbReference>
<keyword evidence="7 11" id="KW-1133">Transmembrane helix</keyword>
<evidence type="ECO:0000256" key="5">
    <source>
        <dbReference type="ARBA" id="ARBA00022801"/>
    </source>
</evidence>
<feature type="transmembrane region" description="Helical" evidence="11">
    <location>
        <begin position="136"/>
        <end position="165"/>
    </location>
</feature>
<proteinExistence type="inferred from homology"/>
<dbReference type="Pfam" id="PF01435">
    <property type="entry name" value="Peptidase_M48"/>
    <property type="match status" value="1"/>
</dbReference>
<dbReference type="Gene3D" id="3.30.2010.10">
    <property type="entry name" value="Metalloproteases ('zincins'), catalytic domain"/>
    <property type="match status" value="1"/>
</dbReference>
<keyword evidence="3 11" id="KW-0812">Transmembrane</keyword>
<keyword evidence="2 10" id="KW-0645">Protease</keyword>
<reference evidence="13" key="1">
    <citation type="journal article" date="2020" name="mSystems">
        <title>Genome- and Community-Level Interaction Insights into Carbon Utilization and Element Cycling Functions of Hydrothermarchaeota in Hydrothermal Sediment.</title>
        <authorList>
            <person name="Zhou Z."/>
            <person name="Liu Y."/>
            <person name="Xu W."/>
            <person name="Pan J."/>
            <person name="Luo Z.H."/>
            <person name="Li M."/>
        </authorList>
    </citation>
    <scope>NUCLEOTIDE SEQUENCE [LARGE SCALE GENOMIC DNA]</scope>
    <source>
        <strain evidence="13">HyVt-93</strain>
    </source>
</reference>
<evidence type="ECO:0000256" key="3">
    <source>
        <dbReference type="ARBA" id="ARBA00022692"/>
    </source>
</evidence>
<evidence type="ECO:0000256" key="9">
    <source>
        <dbReference type="ARBA" id="ARBA00023136"/>
    </source>
</evidence>
<protein>
    <submittedName>
        <fullName evidence="13">Zinc metallopeptidase</fullName>
    </submittedName>
</protein>
<keyword evidence="8 10" id="KW-0482">Metalloprotease</keyword>
<dbReference type="GO" id="GO:0046872">
    <property type="term" value="F:metal ion binding"/>
    <property type="evidence" value="ECO:0007669"/>
    <property type="project" value="UniProtKB-KW"/>
</dbReference>
<evidence type="ECO:0000259" key="12">
    <source>
        <dbReference type="Pfam" id="PF01435"/>
    </source>
</evidence>
<evidence type="ECO:0000256" key="2">
    <source>
        <dbReference type="ARBA" id="ARBA00022670"/>
    </source>
</evidence>
<accession>A0A7C5JWB5</accession>
<evidence type="ECO:0000313" key="13">
    <source>
        <dbReference type="EMBL" id="HHI00459.1"/>
    </source>
</evidence>
<dbReference type="GO" id="GO:0006508">
    <property type="term" value="P:proteolysis"/>
    <property type="evidence" value="ECO:0007669"/>
    <property type="project" value="UniProtKB-KW"/>
</dbReference>
<keyword evidence="5 10" id="KW-0378">Hydrolase</keyword>
<gene>
    <name evidence="13" type="ORF">ENL40_03135</name>
</gene>
<keyword evidence="1" id="KW-1003">Cell membrane</keyword>
<dbReference type="PANTHER" id="PTHR43221:SF2">
    <property type="entry name" value="PROTEASE HTPX HOMOLOG"/>
    <property type="match status" value="1"/>
</dbReference>
<dbReference type="InterPro" id="IPR050083">
    <property type="entry name" value="HtpX_protease"/>
</dbReference>
<dbReference type="EMBL" id="DRTU01000140">
    <property type="protein sequence ID" value="HHI00459.1"/>
    <property type="molecule type" value="Genomic_DNA"/>
</dbReference>
<dbReference type="AlphaFoldDB" id="A0A7C5JWB5"/>
<evidence type="ECO:0000256" key="10">
    <source>
        <dbReference type="RuleBase" id="RU003983"/>
    </source>
</evidence>
<feature type="domain" description="Peptidase M48" evidence="12">
    <location>
        <begin position="57"/>
        <end position="246"/>
    </location>
</feature>
<organism evidence="13">
    <name type="scientific">Thermococcus litoralis</name>
    <dbReference type="NCBI Taxonomy" id="2265"/>
    <lineage>
        <taxon>Archaea</taxon>
        <taxon>Methanobacteriati</taxon>
        <taxon>Methanobacteriota</taxon>
        <taxon>Thermococci</taxon>
        <taxon>Thermococcales</taxon>
        <taxon>Thermococcaceae</taxon>
        <taxon>Thermococcus</taxon>
    </lineage>
</organism>
<keyword evidence="9 11" id="KW-0472">Membrane</keyword>
<evidence type="ECO:0000256" key="4">
    <source>
        <dbReference type="ARBA" id="ARBA00022723"/>
    </source>
</evidence>
<feature type="transmembrane region" description="Helical" evidence="11">
    <location>
        <begin position="20"/>
        <end position="40"/>
    </location>
</feature>
<keyword evidence="4" id="KW-0479">Metal-binding</keyword>
<sequence length="260" mass="30218">MLKLIFLAQVLITLLYLGKLGLLFVLGISLVLAGLYLWTVKSSLKKEHKKLSYEDMPWLYDGIMRMANKAGIATPEVYLLDDYIPNAYSFRNSIVLSIGLFEVLDEEEILAVAAHEIGHIKNGDTLLFPLVSYGRYLMLAMALLNFLIFRSTFVSLASFVFYLLYEMCRSNYLKQREFKADETALRLIPVPLALKRALEELKYYEDLRIEVKESAFPSIEPKIERPHQKSLFETHPSYEERIWRIMAEVEAMTLRQRIFN</sequence>
<dbReference type="Proteomes" id="UP000886217">
    <property type="component" value="Unassembled WGS sequence"/>
</dbReference>